<protein>
    <recommendedName>
        <fullName evidence="2">DUF8160 domain-containing protein</fullName>
    </recommendedName>
</protein>
<evidence type="ECO:0000313" key="3">
    <source>
        <dbReference type="EMBL" id="SIR66836.1"/>
    </source>
</evidence>
<dbReference type="AlphaFoldDB" id="A0A1N7CT44"/>
<keyword evidence="4" id="KW-1185">Reference proteome</keyword>
<feature type="domain" description="DUF8160" evidence="2">
    <location>
        <begin position="19"/>
        <end position="138"/>
    </location>
</feature>
<dbReference type="RefSeq" id="WP_076431176.1">
    <property type="nucleotide sequence ID" value="NZ_FTNO01000003.1"/>
</dbReference>
<reference evidence="4" key="1">
    <citation type="submission" date="2017-01" db="EMBL/GenBank/DDBJ databases">
        <authorList>
            <person name="Varghese N."/>
            <person name="Submissions S."/>
        </authorList>
    </citation>
    <scope>NUCLEOTIDE SEQUENCE [LARGE SCALE GENOMIC DNA]</scope>
    <source>
        <strain evidence="4">CGMCC 1.7737</strain>
    </source>
</reference>
<dbReference type="Proteomes" id="UP000186914">
    <property type="component" value="Unassembled WGS sequence"/>
</dbReference>
<dbReference type="EMBL" id="FTNO01000003">
    <property type="protein sequence ID" value="SIR66836.1"/>
    <property type="molecule type" value="Genomic_DNA"/>
</dbReference>
<accession>A0A1N7CT44</accession>
<name>A0A1N7CT44_9EURY</name>
<organism evidence="3 4">
    <name type="scientific">Haladaptatus litoreus</name>
    <dbReference type="NCBI Taxonomy" id="553468"/>
    <lineage>
        <taxon>Archaea</taxon>
        <taxon>Methanobacteriati</taxon>
        <taxon>Methanobacteriota</taxon>
        <taxon>Stenosarchaea group</taxon>
        <taxon>Halobacteria</taxon>
        <taxon>Halobacteriales</taxon>
        <taxon>Haladaptataceae</taxon>
        <taxon>Haladaptatus</taxon>
    </lineage>
</organism>
<evidence type="ECO:0000259" key="2">
    <source>
        <dbReference type="Pfam" id="PF26492"/>
    </source>
</evidence>
<feature type="compositionally biased region" description="Basic and acidic residues" evidence="1">
    <location>
        <begin position="53"/>
        <end position="73"/>
    </location>
</feature>
<evidence type="ECO:0000256" key="1">
    <source>
        <dbReference type="SAM" id="MobiDB-lite"/>
    </source>
</evidence>
<dbReference type="Pfam" id="PF26492">
    <property type="entry name" value="DUF8160"/>
    <property type="match status" value="1"/>
</dbReference>
<gene>
    <name evidence="3" type="ORF">SAMN05421858_3239</name>
</gene>
<feature type="compositionally biased region" description="Polar residues" evidence="1">
    <location>
        <begin position="28"/>
        <end position="42"/>
    </location>
</feature>
<evidence type="ECO:0000313" key="4">
    <source>
        <dbReference type="Proteomes" id="UP000186914"/>
    </source>
</evidence>
<feature type="region of interest" description="Disordered" evidence="1">
    <location>
        <begin position="1"/>
        <end position="75"/>
    </location>
</feature>
<sequence length="139" mass="16263">MARDKTKNRDPFGSRYSQNEEPSETETQDTPSKTGKSDNFSETGKTDTPSKTSKKDNPEQTEEKKKSSVKDRPSVLMYLPEEQHTELDIRFDEINARYKREHGEPLQKNRDYYPILIELAMEKTQEMDEDELLSRLNQS</sequence>
<feature type="compositionally biased region" description="Basic and acidic residues" evidence="1">
    <location>
        <begin position="1"/>
        <end position="12"/>
    </location>
</feature>
<dbReference type="InterPro" id="IPR058474">
    <property type="entry name" value="DUF8160"/>
</dbReference>
<proteinExistence type="predicted"/>